<dbReference type="SUPFAM" id="SSF56059">
    <property type="entry name" value="Glutathione synthetase ATP-binding domain-like"/>
    <property type="match status" value="1"/>
</dbReference>
<dbReference type="GO" id="GO:0018169">
    <property type="term" value="F:ribosomal S6-glutamic acid ligase activity"/>
    <property type="evidence" value="ECO:0007669"/>
    <property type="project" value="TreeGrafter"/>
</dbReference>
<dbReference type="InterPro" id="IPR011761">
    <property type="entry name" value="ATP-grasp"/>
</dbReference>
<comment type="caution">
    <text evidence="3">The sequence shown here is derived from an EMBL/GenBank/DDBJ whole genome shotgun (WGS) entry which is preliminary data.</text>
</comment>
<keyword evidence="1" id="KW-0067">ATP-binding</keyword>
<dbReference type="EMBL" id="NMUQ01000001">
    <property type="protein sequence ID" value="OXM15583.1"/>
    <property type="molecule type" value="Genomic_DNA"/>
</dbReference>
<evidence type="ECO:0000313" key="4">
    <source>
        <dbReference type="Proteomes" id="UP000215145"/>
    </source>
</evidence>
<dbReference type="Proteomes" id="UP000215145">
    <property type="component" value="Unassembled WGS sequence"/>
</dbReference>
<keyword evidence="4" id="KW-1185">Reference proteome</keyword>
<name>A0A229NZZ6_9BACL</name>
<dbReference type="InterPro" id="IPR004218">
    <property type="entry name" value="GSHS_ATP-bd"/>
</dbReference>
<dbReference type="Gene3D" id="3.30.470.20">
    <property type="entry name" value="ATP-grasp fold, B domain"/>
    <property type="match status" value="2"/>
</dbReference>
<organism evidence="3 4">
    <name type="scientific">Paenibacillus herberti</name>
    <dbReference type="NCBI Taxonomy" id="1619309"/>
    <lineage>
        <taxon>Bacteria</taxon>
        <taxon>Bacillati</taxon>
        <taxon>Bacillota</taxon>
        <taxon>Bacilli</taxon>
        <taxon>Bacillales</taxon>
        <taxon>Paenibacillaceae</taxon>
        <taxon>Paenibacillus</taxon>
    </lineage>
</organism>
<dbReference type="OrthoDB" id="9803907at2"/>
<dbReference type="GO" id="GO:0005524">
    <property type="term" value="F:ATP binding"/>
    <property type="evidence" value="ECO:0007669"/>
    <property type="project" value="UniProtKB-UniRule"/>
</dbReference>
<dbReference type="PROSITE" id="PS50975">
    <property type="entry name" value="ATP_GRASP"/>
    <property type="match status" value="1"/>
</dbReference>
<feature type="domain" description="ATP-grasp" evidence="2">
    <location>
        <begin position="69"/>
        <end position="328"/>
    </location>
</feature>
<dbReference type="AlphaFoldDB" id="A0A229NZZ6"/>
<evidence type="ECO:0000313" key="3">
    <source>
        <dbReference type="EMBL" id="OXM15583.1"/>
    </source>
</evidence>
<dbReference type="GO" id="GO:0004363">
    <property type="term" value="F:glutathione synthase activity"/>
    <property type="evidence" value="ECO:0007669"/>
    <property type="project" value="InterPro"/>
</dbReference>
<protein>
    <recommendedName>
        <fullName evidence="2">ATP-grasp domain-containing protein</fullName>
    </recommendedName>
</protein>
<dbReference type="GO" id="GO:0009432">
    <property type="term" value="P:SOS response"/>
    <property type="evidence" value="ECO:0007669"/>
    <property type="project" value="TreeGrafter"/>
</dbReference>
<reference evidence="3 4" key="1">
    <citation type="submission" date="2017-07" db="EMBL/GenBank/DDBJ databases">
        <title>Paenibacillus herberti R33 genome sequencing and assembly.</title>
        <authorList>
            <person name="Su W."/>
        </authorList>
    </citation>
    <scope>NUCLEOTIDE SEQUENCE [LARGE SCALE GENOMIC DNA]</scope>
    <source>
        <strain evidence="3 4">R33</strain>
    </source>
</reference>
<dbReference type="GO" id="GO:0046872">
    <property type="term" value="F:metal ion binding"/>
    <property type="evidence" value="ECO:0007669"/>
    <property type="project" value="InterPro"/>
</dbReference>
<sequence>MNYRYQNAQNRLIHKKAVEMGIGCKPLISGSEEFLELTYRDKHLIINKTRSHQMTLMSGLLAKNKEASNLLLRRRGLSVPNYLVVSEFNDAATRFLERHRSIVVKPLDASNSVGVTLRVTGSDELEAAITNSLGYSDRVMLQQYVSGLDYRILVIGGQAAGVLEYVPAFIVGDGESTIRQLIDRLNTAQLRRNSDGEKSSFQPFDCDSKSFQAHLKTRGLTPWSVLQREERWELYGASSISVDTISEIVIDRSKESSPAILHAAVEAAAALQLDVAGIDIRCQDIASPLDEANGGILEVNALPDMVDPYLFLDHDSNDVVKLYLNYLFRD</sequence>
<dbReference type="GO" id="GO:0005737">
    <property type="term" value="C:cytoplasm"/>
    <property type="evidence" value="ECO:0007669"/>
    <property type="project" value="TreeGrafter"/>
</dbReference>
<proteinExistence type="predicted"/>
<gene>
    <name evidence="3" type="ORF">CGZ75_02270</name>
</gene>
<dbReference type="Pfam" id="PF02955">
    <property type="entry name" value="GSH-S_ATP"/>
    <property type="match status" value="1"/>
</dbReference>
<evidence type="ECO:0000259" key="2">
    <source>
        <dbReference type="PROSITE" id="PS50975"/>
    </source>
</evidence>
<dbReference type="PANTHER" id="PTHR21621:SF0">
    <property type="entry name" value="BETA-CITRYLGLUTAMATE SYNTHASE B-RELATED"/>
    <property type="match status" value="1"/>
</dbReference>
<accession>A0A229NZZ6</accession>
<dbReference type="PANTHER" id="PTHR21621">
    <property type="entry name" value="RIBOSOMAL PROTEIN S6 MODIFICATION PROTEIN"/>
    <property type="match status" value="1"/>
</dbReference>
<dbReference type="RefSeq" id="WP_089522677.1">
    <property type="nucleotide sequence ID" value="NZ_NMUQ01000001.1"/>
</dbReference>
<keyword evidence="1" id="KW-0547">Nucleotide-binding</keyword>
<evidence type="ECO:0000256" key="1">
    <source>
        <dbReference type="PROSITE-ProRule" id="PRU00409"/>
    </source>
</evidence>